<evidence type="ECO:0000313" key="1">
    <source>
        <dbReference type="Proteomes" id="UP000093561"/>
    </source>
</evidence>
<evidence type="ECO:0008006" key="3">
    <source>
        <dbReference type="Google" id="ProtNLM"/>
    </source>
</evidence>
<dbReference type="Gene3D" id="2.40.70.10">
    <property type="entry name" value="Acid Proteases"/>
    <property type="match status" value="1"/>
</dbReference>
<reference evidence="2" key="3">
    <citation type="submission" date="2024-02" db="UniProtKB">
        <authorList>
            <consortium name="WormBaseParasite"/>
        </authorList>
    </citation>
    <scope>IDENTIFICATION</scope>
    <source>
        <strain evidence="2">pt0022</strain>
    </source>
</reference>
<protein>
    <recommendedName>
        <fullName evidence="3">Peptidase aspartic putative domain-containing protein</fullName>
    </recommendedName>
</protein>
<accession>A0AAF5PYC8</accession>
<dbReference type="AlphaFoldDB" id="A0AAF5PYC8"/>
<reference evidence="1" key="2">
    <citation type="journal article" date="2016" name="Mol. Ecol.">
        <title>Population genomics of the filarial nematode parasite Wuchereria bancrofti from mosquitoes.</title>
        <authorList>
            <person name="Small S.T."/>
            <person name="Reimer L.J."/>
            <person name="Tisch D.J."/>
            <person name="King C.L."/>
            <person name="Christensen B.M."/>
            <person name="Siba P.M."/>
            <person name="Kazura J.W."/>
            <person name="Serre D."/>
            <person name="Zimmerman P.A."/>
        </authorList>
    </citation>
    <scope>NUCLEOTIDE SEQUENCE</scope>
    <source>
        <strain evidence="1">pt0022</strain>
    </source>
</reference>
<name>A0AAF5PYC8_WUCBA</name>
<proteinExistence type="predicted"/>
<evidence type="ECO:0000313" key="2">
    <source>
        <dbReference type="WBParaSite" id="mrna-Wban_07399"/>
    </source>
</evidence>
<dbReference type="InterPro" id="IPR021109">
    <property type="entry name" value="Peptidase_aspartic_dom_sf"/>
</dbReference>
<sequence>MPEVSNKVIVLFDSGAQAACIKKKLAKRLNLENINYEQVKFAEFDNCRNRYEDYLTNKIRAISINQDNTSEISIQFPLEEEISSWKQSALIVEVDSLSRWRKPKL</sequence>
<dbReference type="Proteomes" id="UP000093561">
    <property type="component" value="Unassembled WGS sequence"/>
</dbReference>
<reference evidence="1" key="1">
    <citation type="submission" date="2015-03" db="EMBL/GenBank/DDBJ databases">
        <title>Wuchereria bancrofti Genome Sequencing Papua New Guinea Strain.</title>
        <authorList>
            <person name="Small S.T."/>
            <person name="Serre D."/>
            <person name="Zimmerman P.A."/>
        </authorList>
    </citation>
    <scope>NUCLEOTIDE SEQUENCE [LARGE SCALE GENOMIC DNA]</scope>
    <source>
        <strain evidence="1">pt0022</strain>
    </source>
</reference>
<organism evidence="1 2">
    <name type="scientific">Wuchereria bancrofti</name>
    <dbReference type="NCBI Taxonomy" id="6293"/>
    <lineage>
        <taxon>Eukaryota</taxon>
        <taxon>Metazoa</taxon>
        <taxon>Ecdysozoa</taxon>
        <taxon>Nematoda</taxon>
        <taxon>Chromadorea</taxon>
        <taxon>Rhabditida</taxon>
        <taxon>Spirurina</taxon>
        <taxon>Spiruromorpha</taxon>
        <taxon>Filarioidea</taxon>
        <taxon>Onchocercidae</taxon>
        <taxon>Wuchereria</taxon>
    </lineage>
</organism>
<dbReference type="WBParaSite" id="mrna-Wban_07399">
    <property type="protein sequence ID" value="mrna-Wban_07399"/>
    <property type="gene ID" value="Wban_07399"/>
</dbReference>